<protein>
    <recommendedName>
        <fullName evidence="3">F-box domain-containing protein</fullName>
    </recommendedName>
</protein>
<dbReference type="Proteomes" id="UP000035963">
    <property type="component" value="Unassembled WGS sequence"/>
</dbReference>
<accession>A0A0J1CL47</accession>
<proteinExistence type="predicted"/>
<keyword evidence="2" id="KW-1185">Reference proteome</keyword>
<dbReference type="PATRIC" id="fig|908627.4.peg.7943"/>
<evidence type="ECO:0000313" key="1">
    <source>
        <dbReference type="EMBL" id="KLU21485.1"/>
    </source>
</evidence>
<gene>
    <name evidence="1" type="ORF">EOS_35510</name>
</gene>
<dbReference type="RefSeq" id="WP_047896899.1">
    <property type="nucleotide sequence ID" value="NZ_AEJF01000214.1"/>
</dbReference>
<comment type="caution">
    <text evidence="1">The sequence shown here is derived from an EMBL/GenBank/DDBJ whole genome shotgun (WGS) entry which is preliminary data.</text>
</comment>
<dbReference type="EMBL" id="AEJF01000214">
    <property type="protein sequence ID" value="KLU21485.1"/>
    <property type="molecule type" value="Genomic_DNA"/>
</dbReference>
<name>A0A0J1CL47_9BURK</name>
<reference evidence="1 2" key="1">
    <citation type="journal article" date="2015" name="Genome Announc.">
        <title>Draft Genome Sequence of Burkholderia sp. Strain PML1(12), an Ectomycorrhizosphere-Inhabiting Bacterium with Effective Mineral-Weathering Ability.</title>
        <authorList>
            <person name="Uroz S."/>
            <person name="Oger P."/>
        </authorList>
    </citation>
    <scope>NUCLEOTIDE SEQUENCE [LARGE SCALE GENOMIC DNA]</scope>
    <source>
        <strain evidence="2">PML1(12)</strain>
    </source>
</reference>
<evidence type="ECO:0008006" key="3">
    <source>
        <dbReference type="Google" id="ProtNLM"/>
    </source>
</evidence>
<evidence type="ECO:0000313" key="2">
    <source>
        <dbReference type="Proteomes" id="UP000035963"/>
    </source>
</evidence>
<dbReference type="AlphaFoldDB" id="A0A0J1CL47"/>
<sequence>MLAPQSYDRDHSASMYRTTLREAFSGRRSLIDISPELSFPDKNTALEWAFDQIDQHNEQNASVDSVREYMKASFGIESECDNADFKRLGLELSMNRRKHFFLKNVTCSSVDLAAKIYSRTVGAERAFPGGRHLDQDDFIHFVARRLDTSPDVVRAAIRDRYLRAILMTKDERRSHKSGSEITEVKVQVNDAEFWMEIKAESRLDHLPTELVASIVEFLPSVNDRARLAMTNRALNVSVSEALNAQRLIREAAGIKSQRDVETWLLGERKGEFEGLHGSDRARLLSVMAGSLGQIKKVEERTNVFVLILNFTLFSLGQAQWVRPLVSLADAIGVFETENLFRPSFNKMLDMTETANGLSEGARVAVFAALTSSLCRLTTKGRYRTFDRLLAALERKCPGERGPIFALALSRLPTLPGFAGGQPHLGDLVGGLLIAMIRLPGDGRPPALRFASLFESGAGETTRPTLDTLIKAAHDPASEDRPILWLALSSGFDILPFREIEPAINKVIVHVNNEVEECKGSGRIDIRMIDTLLAVSATQIRRLPSSADRYRQFVNLWEAAKHILLTVDPSLRWKMSRSLRNLRLTLPLLPRDSEESKTLQRRIALRFYDFTAHCNSGFNWERLERSLAGGVPSLASYERFGSQQSH</sequence>
<organism evidence="1 2">
    <name type="scientific">Caballeronia mineralivorans PML1(12)</name>
    <dbReference type="NCBI Taxonomy" id="908627"/>
    <lineage>
        <taxon>Bacteria</taxon>
        <taxon>Pseudomonadati</taxon>
        <taxon>Pseudomonadota</taxon>
        <taxon>Betaproteobacteria</taxon>
        <taxon>Burkholderiales</taxon>
        <taxon>Burkholderiaceae</taxon>
        <taxon>Caballeronia</taxon>
    </lineage>
</organism>